<organism evidence="2 3">
    <name type="scientific">Parelaphostrongylus tenuis</name>
    <name type="common">Meningeal worm</name>
    <dbReference type="NCBI Taxonomy" id="148309"/>
    <lineage>
        <taxon>Eukaryota</taxon>
        <taxon>Metazoa</taxon>
        <taxon>Ecdysozoa</taxon>
        <taxon>Nematoda</taxon>
        <taxon>Chromadorea</taxon>
        <taxon>Rhabditida</taxon>
        <taxon>Rhabditina</taxon>
        <taxon>Rhabditomorpha</taxon>
        <taxon>Strongyloidea</taxon>
        <taxon>Metastrongylidae</taxon>
        <taxon>Parelaphostrongylus</taxon>
    </lineage>
</organism>
<accession>A0AAD5WDZ3</accession>
<gene>
    <name evidence="2" type="ORF">KIN20_027565</name>
</gene>
<dbReference type="EMBL" id="JAHQIW010005662">
    <property type="protein sequence ID" value="KAJ1366799.1"/>
    <property type="molecule type" value="Genomic_DNA"/>
</dbReference>
<proteinExistence type="predicted"/>
<feature type="region of interest" description="Disordered" evidence="1">
    <location>
        <begin position="60"/>
        <end position="79"/>
    </location>
</feature>
<evidence type="ECO:0000313" key="3">
    <source>
        <dbReference type="Proteomes" id="UP001196413"/>
    </source>
</evidence>
<keyword evidence="3" id="KW-1185">Reference proteome</keyword>
<name>A0AAD5WDZ3_PARTN</name>
<evidence type="ECO:0000313" key="2">
    <source>
        <dbReference type="EMBL" id="KAJ1366799.1"/>
    </source>
</evidence>
<dbReference type="AlphaFoldDB" id="A0AAD5WDZ3"/>
<dbReference type="Proteomes" id="UP001196413">
    <property type="component" value="Unassembled WGS sequence"/>
</dbReference>
<sequence>MAEWSGAICGKVTDYYQLPLNRFVNESDPSDLIVATIRRIDVRHGTTFYLPRCHLVNESSHYDQPPTSEGEAHLRGPPM</sequence>
<protein>
    <submittedName>
        <fullName evidence="2">Uncharacterized protein</fullName>
    </submittedName>
</protein>
<feature type="compositionally biased region" description="Basic and acidic residues" evidence="1">
    <location>
        <begin position="70"/>
        <end position="79"/>
    </location>
</feature>
<comment type="caution">
    <text evidence="2">The sequence shown here is derived from an EMBL/GenBank/DDBJ whole genome shotgun (WGS) entry which is preliminary data.</text>
</comment>
<reference evidence="2" key="1">
    <citation type="submission" date="2021-06" db="EMBL/GenBank/DDBJ databases">
        <title>Parelaphostrongylus tenuis whole genome reference sequence.</title>
        <authorList>
            <person name="Garwood T.J."/>
            <person name="Larsen P.A."/>
            <person name="Fountain-Jones N.M."/>
            <person name="Garbe J.R."/>
            <person name="Macchietto M.G."/>
            <person name="Kania S.A."/>
            <person name="Gerhold R.W."/>
            <person name="Richards J.E."/>
            <person name="Wolf T.M."/>
        </authorList>
    </citation>
    <scope>NUCLEOTIDE SEQUENCE</scope>
    <source>
        <strain evidence="2">MNPRO001-30</strain>
        <tissue evidence="2">Meninges</tissue>
    </source>
</reference>
<evidence type="ECO:0000256" key="1">
    <source>
        <dbReference type="SAM" id="MobiDB-lite"/>
    </source>
</evidence>